<dbReference type="Proteomes" id="UP001175000">
    <property type="component" value="Unassembled WGS sequence"/>
</dbReference>
<feature type="chain" id="PRO_5041309833" evidence="1">
    <location>
        <begin position="22"/>
        <end position="226"/>
    </location>
</feature>
<keyword evidence="1" id="KW-0732">Signal</keyword>
<reference evidence="2" key="1">
    <citation type="submission" date="2023-06" db="EMBL/GenBank/DDBJ databases">
        <title>Genome-scale phylogeny and comparative genomics of the fungal order Sordariales.</title>
        <authorList>
            <consortium name="Lawrence Berkeley National Laboratory"/>
            <person name="Hensen N."/>
            <person name="Bonometti L."/>
            <person name="Westerberg I."/>
            <person name="Brannstrom I.O."/>
            <person name="Guillou S."/>
            <person name="Cros-Aarteil S."/>
            <person name="Calhoun S."/>
            <person name="Haridas S."/>
            <person name="Kuo A."/>
            <person name="Mondo S."/>
            <person name="Pangilinan J."/>
            <person name="Riley R."/>
            <person name="Labutti K."/>
            <person name="Andreopoulos B."/>
            <person name="Lipzen A."/>
            <person name="Chen C."/>
            <person name="Yanf M."/>
            <person name="Daum C."/>
            <person name="Ng V."/>
            <person name="Clum A."/>
            <person name="Steindorff A."/>
            <person name="Ohm R."/>
            <person name="Martin F."/>
            <person name="Silar P."/>
            <person name="Natvig D."/>
            <person name="Lalanne C."/>
            <person name="Gautier V."/>
            <person name="Ament-Velasquez S.L."/>
            <person name="Kruys A."/>
            <person name="Hutchinson M.I."/>
            <person name="Powell A.J."/>
            <person name="Barry K."/>
            <person name="Miller A.N."/>
            <person name="Grigoriev I.V."/>
            <person name="Debuchy R."/>
            <person name="Gladieux P."/>
            <person name="Thoren M.H."/>
            <person name="Johannesson H."/>
        </authorList>
    </citation>
    <scope>NUCLEOTIDE SEQUENCE</scope>
    <source>
        <strain evidence="2">CBS 606.72</strain>
    </source>
</reference>
<comment type="caution">
    <text evidence="2">The sequence shown here is derived from an EMBL/GenBank/DDBJ whole genome shotgun (WGS) entry which is preliminary data.</text>
</comment>
<sequence>MRPLLPSLLLTLLSLLHPTQAQSAPRTDYFFRFIGGSPILHSQRLRTNTSATFISSPGAVQPPFNPADHFRRLSTNASIPSSSAILTVVPTHPHPPPVPGYYGLSDAEGVKDAYRLISTYRVADEGPGFKYTAWELRRPNGTGKVLLRYSGDADGEWRWIAVREKVPVFDENGEVEREGEKWVPWWARPSVGNAEVLAGWEYEVVDLEFVVAAGAVNSGAPGGVEE</sequence>
<dbReference type="EMBL" id="JAULSU010000004">
    <property type="protein sequence ID" value="KAK0620857.1"/>
    <property type="molecule type" value="Genomic_DNA"/>
</dbReference>
<proteinExistence type="predicted"/>
<organism evidence="2 3">
    <name type="scientific">Immersiella caudata</name>
    <dbReference type="NCBI Taxonomy" id="314043"/>
    <lineage>
        <taxon>Eukaryota</taxon>
        <taxon>Fungi</taxon>
        <taxon>Dikarya</taxon>
        <taxon>Ascomycota</taxon>
        <taxon>Pezizomycotina</taxon>
        <taxon>Sordariomycetes</taxon>
        <taxon>Sordariomycetidae</taxon>
        <taxon>Sordariales</taxon>
        <taxon>Lasiosphaeriaceae</taxon>
        <taxon>Immersiella</taxon>
    </lineage>
</organism>
<accession>A0AA40C0S9</accession>
<keyword evidence="3" id="KW-1185">Reference proteome</keyword>
<evidence type="ECO:0000313" key="2">
    <source>
        <dbReference type="EMBL" id="KAK0620857.1"/>
    </source>
</evidence>
<evidence type="ECO:0000256" key="1">
    <source>
        <dbReference type="SAM" id="SignalP"/>
    </source>
</evidence>
<dbReference type="AlphaFoldDB" id="A0AA40C0S9"/>
<name>A0AA40C0S9_9PEZI</name>
<protein>
    <submittedName>
        <fullName evidence="2">Uncharacterized protein</fullName>
    </submittedName>
</protein>
<feature type="signal peptide" evidence="1">
    <location>
        <begin position="1"/>
        <end position="21"/>
    </location>
</feature>
<gene>
    <name evidence="2" type="ORF">B0T14DRAFT_522273</name>
</gene>
<evidence type="ECO:0000313" key="3">
    <source>
        <dbReference type="Proteomes" id="UP001175000"/>
    </source>
</evidence>